<evidence type="ECO:0000313" key="3">
    <source>
        <dbReference type="EMBL" id="GGZ74497.1"/>
    </source>
</evidence>
<proteinExistence type="predicted"/>
<keyword evidence="1" id="KW-0732">Signal</keyword>
<feature type="signal peptide" evidence="1">
    <location>
        <begin position="1"/>
        <end position="27"/>
    </location>
</feature>
<evidence type="ECO:0000259" key="2">
    <source>
        <dbReference type="Pfam" id="PF18559"/>
    </source>
</evidence>
<reference evidence="3" key="1">
    <citation type="journal article" date="2014" name="Int. J. Syst. Evol. Microbiol.">
        <title>Complete genome sequence of Corynebacterium casei LMG S-19264T (=DSM 44701T), isolated from a smear-ripened cheese.</title>
        <authorList>
            <consortium name="US DOE Joint Genome Institute (JGI-PGF)"/>
            <person name="Walter F."/>
            <person name="Albersmeier A."/>
            <person name="Kalinowski J."/>
            <person name="Ruckert C."/>
        </authorList>
    </citation>
    <scope>NUCLEOTIDE SEQUENCE</scope>
    <source>
        <strain evidence="3">KCTC 32337</strain>
    </source>
</reference>
<name>A0A8H9ICD4_9ALTE</name>
<dbReference type="EMBL" id="BMZC01000011">
    <property type="protein sequence ID" value="GGZ74497.1"/>
    <property type="molecule type" value="Genomic_DNA"/>
</dbReference>
<dbReference type="RefSeq" id="WP_007984585.1">
    <property type="nucleotide sequence ID" value="NZ_BMZC01000011.1"/>
</dbReference>
<feature type="chain" id="PRO_5034440520" description="ExoP galactose-binding-like domain-containing protein" evidence="1">
    <location>
        <begin position="28"/>
        <end position="222"/>
    </location>
</feature>
<protein>
    <recommendedName>
        <fullName evidence="2">ExoP galactose-binding-like domain-containing protein</fullName>
    </recommendedName>
</protein>
<feature type="domain" description="ExoP galactose-binding-like" evidence="2">
    <location>
        <begin position="65"/>
        <end position="211"/>
    </location>
</feature>
<comment type="caution">
    <text evidence="3">The sequence shown here is derived from an EMBL/GenBank/DDBJ whole genome shotgun (WGS) entry which is preliminary data.</text>
</comment>
<dbReference type="AlphaFoldDB" id="A0A8H9ICD4"/>
<sequence>MKYSLKFYRRRTLALLITGLFTAQVFGFGTDPVSSYLTQGKAVGNWSASIGNGLNYYIPLEDQQAATVRGNLTVRPDKQNAKGDALHLKWKGRKVKNEWGGNALYDSTFSLGRSNADISSVKELAALVLNIKVLRAPNALTKLTLQCKNSNKCKSEFPINTALGKLQKDQWLNVPIPLSCFDKSGQFDFSNLTGISIATQGKMEIVLANVGLAPLPDGMSGC</sequence>
<dbReference type="Gene3D" id="2.60.120.430">
    <property type="entry name" value="Galactose-binding lectin"/>
    <property type="match status" value="1"/>
</dbReference>
<evidence type="ECO:0000313" key="4">
    <source>
        <dbReference type="Proteomes" id="UP000622604"/>
    </source>
</evidence>
<dbReference type="Proteomes" id="UP000622604">
    <property type="component" value="Unassembled WGS sequence"/>
</dbReference>
<dbReference type="InterPro" id="IPR041443">
    <property type="entry name" value="Exop_C"/>
</dbReference>
<reference evidence="3" key="2">
    <citation type="submission" date="2020-09" db="EMBL/GenBank/DDBJ databases">
        <authorList>
            <person name="Sun Q."/>
            <person name="Kim S."/>
        </authorList>
    </citation>
    <scope>NUCLEOTIDE SEQUENCE</scope>
    <source>
        <strain evidence="3">KCTC 32337</strain>
    </source>
</reference>
<accession>A0A8H9ICD4</accession>
<gene>
    <name evidence="3" type="ORF">GCM10011274_36080</name>
</gene>
<evidence type="ECO:0000256" key="1">
    <source>
        <dbReference type="SAM" id="SignalP"/>
    </source>
</evidence>
<dbReference type="Pfam" id="PF18559">
    <property type="entry name" value="Exop_C"/>
    <property type="match status" value="1"/>
</dbReference>
<organism evidence="3 4">
    <name type="scientific">Paraglaciecola chathamensis</name>
    <dbReference type="NCBI Taxonomy" id="368405"/>
    <lineage>
        <taxon>Bacteria</taxon>
        <taxon>Pseudomonadati</taxon>
        <taxon>Pseudomonadota</taxon>
        <taxon>Gammaproteobacteria</taxon>
        <taxon>Alteromonadales</taxon>
        <taxon>Alteromonadaceae</taxon>
        <taxon>Paraglaciecola</taxon>
    </lineage>
</organism>